<protein>
    <submittedName>
        <fullName evidence="2">Uncharacterized protein</fullName>
    </submittedName>
</protein>
<name>A0AAW0XDB0_CHEQU</name>
<reference evidence="2 3" key="1">
    <citation type="journal article" date="2024" name="BMC Genomics">
        <title>Genome assembly of redclaw crayfish (Cherax quadricarinatus) provides insights into its immune adaptation and hypoxia tolerance.</title>
        <authorList>
            <person name="Liu Z."/>
            <person name="Zheng J."/>
            <person name="Li H."/>
            <person name="Fang K."/>
            <person name="Wang S."/>
            <person name="He J."/>
            <person name="Zhou D."/>
            <person name="Weng S."/>
            <person name="Chi M."/>
            <person name="Gu Z."/>
            <person name="He J."/>
            <person name="Li F."/>
            <person name="Wang M."/>
        </authorList>
    </citation>
    <scope>NUCLEOTIDE SEQUENCE [LARGE SCALE GENOMIC DNA]</scope>
    <source>
        <strain evidence="2">ZL_2023a</strain>
    </source>
</reference>
<organism evidence="2 3">
    <name type="scientific">Cherax quadricarinatus</name>
    <name type="common">Australian red claw crayfish</name>
    <dbReference type="NCBI Taxonomy" id="27406"/>
    <lineage>
        <taxon>Eukaryota</taxon>
        <taxon>Metazoa</taxon>
        <taxon>Ecdysozoa</taxon>
        <taxon>Arthropoda</taxon>
        <taxon>Crustacea</taxon>
        <taxon>Multicrustacea</taxon>
        <taxon>Malacostraca</taxon>
        <taxon>Eumalacostraca</taxon>
        <taxon>Eucarida</taxon>
        <taxon>Decapoda</taxon>
        <taxon>Pleocyemata</taxon>
        <taxon>Astacidea</taxon>
        <taxon>Parastacoidea</taxon>
        <taxon>Parastacidae</taxon>
        <taxon>Cherax</taxon>
    </lineage>
</organism>
<evidence type="ECO:0000256" key="1">
    <source>
        <dbReference type="SAM" id="Phobius"/>
    </source>
</evidence>
<feature type="transmembrane region" description="Helical" evidence="1">
    <location>
        <begin position="85"/>
        <end position="104"/>
    </location>
</feature>
<keyword evidence="1" id="KW-1133">Transmembrane helix</keyword>
<sequence length="144" mass="15035">RRTLRQSGRHVRDLSALIFPFLNYASVITQAVSNVPFLISALVSAVSAVVAAVGSGLALVGTGIEYGGQATYALGTIIEASSSKVPTGITLAVLIGTWLIVTYPGFYHQFFSTLASAGLGLAGLVASQVRVFVPDHTLWATLLD</sequence>
<keyword evidence="1" id="KW-0472">Membrane</keyword>
<evidence type="ECO:0000313" key="3">
    <source>
        <dbReference type="Proteomes" id="UP001445076"/>
    </source>
</evidence>
<gene>
    <name evidence="2" type="ORF">OTU49_004312</name>
</gene>
<feature type="transmembrane region" description="Helical" evidence="1">
    <location>
        <begin position="12"/>
        <end position="32"/>
    </location>
</feature>
<dbReference type="Proteomes" id="UP001445076">
    <property type="component" value="Unassembled WGS sequence"/>
</dbReference>
<accession>A0AAW0XDB0</accession>
<proteinExistence type="predicted"/>
<keyword evidence="3" id="KW-1185">Reference proteome</keyword>
<evidence type="ECO:0000313" key="2">
    <source>
        <dbReference type="EMBL" id="KAK8737943.1"/>
    </source>
</evidence>
<keyword evidence="1" id="KW-0812">Transmembrane</keyword>
<dbReference type="AlphaFoldDB" id="A0AAW0XDB0"/>
<comment type="caution">
    <text evidence="2">The sequence shown here is derived from an EMBL/GenBank/DDBJ whole genome shotgun (WGS) entry which is preliminary data.</text>
</comment>
<dbReference type="EMBL" id="JARKIK010000041">
    <property type="protein sequence ID" value="KAK8737943.1"/>
    <property type="molecule type" value="Genomic_DNA"/>
</dbReference>
<feature type="non-terminal residue" evidence="2">
    <location>
        <position position="144"/>
    </location>
</feature>
<feature type="non-terminal residue" evidence="2">
    <location>
        <position position="1"/>
    </location>
</feature>
<feature type="transmembrane region" description="Helical" evidence="1">
    <location>
        <begin position="110"/>
        <end position="133"/>
    </location>
</feature>
<feature type="transmembrane region" description="Helical" evidence="1">
    <location>
        <begin position="38"/>
        <end position="64"/>
    </location>
</feature>